<gene>
    <name evidence="2" type="ORF">ANE_LOCUS5232</name>
</gene>
<dbReference type="PANTHER" id="PTHR31260">
    <property type="entry name" value="CYSTATIN/MONELLIN SUPERFAMILY PROTEIN"/>
    <property type="match status" value="1"/>
</dbReference>
<evidence type="ECO:0000256" key="1">
    <source>
        <dbReference type="SAM" id="MobiDB-lite"/>
    </source>
</evidence>
<keyword evidence="3" id="KW-1185">Reference proteome</keyword>
<protein>
    <recommendedName>
        <fullName evidence="4">Cystatin domain-containing protein</fullName>
    </recommendedName>
</protein>
<reference evidence="2" key="1">
    <citation type="submission" date="2019-07" db="EMBL/GenBank/DDBJ databases">
        <authorList>
            <person name="Dittberner H."/>
        </authorList>
    </citation>
    <scope>NUCLEOTIDE SEQUENCE [LARGE SCALE GENOMIC DNA]</scope>
</reference>
<dbReference type="NCBIfam" id="TIGR01572">
    <property type="entry name" value="A_thl_para_3677"/>
    <property type="match status" value="1"/>
</dbReference>
<evidence type="ECO:0000313" key="3">
    <source>
        <dbReference type="Proteomes" id="UP000489600"/>
    </source>
</evidence>
<organism evidence="2 3">
    <name type="scientific">Arabis nemorensis</name>
    <dbReference type="NCBI Taxonomy" id="586526"/>
    <lineage>
        <taxon>Eukaryota</taxon>
        <taxon>Viridiplantae</taxon>
        <taxon>Streptophyta</taxon>
        <taxon>Embryophyta</taxon>
        <taxon>Tracheophyta</taxon>
        <taxon>Spermatophyta</taxon>
        <taxon>Magnoliopsida</taxon>
        <taxon>eudicotyledons</taxon>
        <taxon>Gunneridae</taxon>
        <taxon>Pentapetalae</taxon>
        <taxon>rosids</taxon>
        <taxon>malvids</taxon>
        <taxon>Brassicales</taxon>
        <taxon>Brassicaceae</taxon>
        <taxon>Arabideae</taxon>
        <taxon>Arabis</taxon>
    </lineage>
</organism>
<dbReference type="Proteomes" id="UP000489600">
    <property type="component" value="Unassembled WGS sequence"/>
</dbReference>
<dbReference type="OrthoDB" id="1038256at2759"/>
<dbReference type="AlphaFoldDB" id="A0A565AZJ9"/>
<evidence type="ECO:0008006" key="4">
    <source>
        <dbReference type="Google" id="ProtNLM"/>
    </source>
</evidence>
<evidence type="ECO:0000313" key="2">
    <source>
        <dbReference type="EMBL" id="VVA94787.1"/>
    </source>
</evidence>
<accession>A0A565AZJ9</accession>
<dbReference type="InterPro" id="IPR006462">
    <property type="entry name" value="MS5"/>
</dbReference>
<dbReference type="PANTHER" id="PTHR31260:SF28">
    <property type="entry name" value="CYSTATIN DOMAIN PROTEIN"/>
    <property type="match status" value="1"/>
</dbReference>
<name>A0A565AZJ9_9BRAS</name>
<dbReference type="EMBL" id="CABITT030000002">
    <property type="protein sequence ID" value="VVA94787.1"/>
    <property type="molecule type" value="Genomic_DNA"/>
</dbReference>
<comment type="caution">
    <text evidence="2">The sequence shown here is derived from an EMBL/GenBank/DDBJ whole genome shotgun (WGS) entry which is preliminary data.</text>
</comment>
<sequence length="284" mass="32595">MATNDDEPPQRKRKVQGTTVPPRTVTGGFTVVNGIFVKVENPVDDDHVEWSSDDDVDPVLAQKYHLQLQESDGLNFQLLELVKYNSCLRGICAYYINMEVMDPADSSHFTFQTCVVRVGSMSNGDNRIITEVCRIKPKPEGSGDENWRWDDETIDDFYNGNIPEWLSYSALAQSSDKQKQYYEVLESEIQENDWLNLYTEFAFHSIRERRLTRLKSTVPLKIKKVVVQTRENVESSKKLKSENAIFYISFSDCGQTEDHRAIVRRTTDGIPGHVCLEVKVNELD</sequence>
<feature type="region of interest" description="Disordered" evidence="1">
    <location>
        <begin position="1"/>
        <end position="20"/>
    </location>
</feature>
<dbReference type="Pfam" id="PF04776">
    <property type="entry name" value="protein_MS5"/>
    <property type="match status" value="1"/>
</dbReference>
<proteinExistence type="predicted"/>